<gene>
    <name evidence="1" type="ORF">F6X38_05780</name>
</gene>
<accession>A0A7V7PRJ0</accession>
<organism evidence="1 2">
    <name type="scientific">Plantimonas leprariae</name>
    <dbReference type="NCBI Taxonomy" id="2615207"/>
    <lineage>
        <taxon>Bacteria</taxon>
        <taxon>Pseudomonadati</taxon>
        <taxon>Pseudomonadota</taxon>
        <taxon>Alphaproteobacteria</taxon>
        <taxon>Hyphomicrobiales</taxon>
        <taxon>Aurantimonadaceae</taxon>
        <taxon>Plantimonas</taxon>
    </lineage>
</organism>
<dbReference type="EMBL" id="VZDO01000003">
    <property type="protein sequence ID" value="KAB0681393.1"/>
    <property type="molecule type" value="Genomic_DNA"/>
</dbReference>
<comment type="caution">
    <text evidence="1">The sequence shown here is derived from an EMBL/GenBank/DDBJ whole genome shotgun (WGS) entry which is preliminary data.</text>
</comment>
<sequence>MILGDEQRLIWPGAGNAGGRVICAENRPADTPYPVTFGEDKYGAFVRFETEQEDKSRNERQRYGNGRSPKRAMISLESLGNVRRYGRPIEHRFGLVVEAGAPQIPNLFTVLSQENAGPPKGKDYRPPPMSFGIDAISRPRSQAVDEFFFLDTNVWDPVKEKGVSGHRILSKRPLERGAFYAVRLLFVDGRGGDGRLEFRLGQGKPGADTELQGSYDGPTGYEGFGSVYPAFGVYQHWGQRPLAARFYDWREAVRPAA</sequence>
<dbReference type="AlphaFoldDB" id="A0A7V7PRJ0"/>
<dbReference type="RefSeq" id="WP_150968648.1">
    <property type="nucleotide sequence ID" value="NZ_VZDO01000003.1"/>
</dbReference>
<dbReference type="Proteomes" id="UP000432089">
    <property type="component" value="Unassembled WGS sequence"/>
</dbReference>
<protein>
    <submittedName>
        <fullName evidence="1">Uncharacterized protein</fullName>
    </submittedName>
</protein>
<evidence type="ECO:0000313" key="1">
    <source>
        <dbReference type="EMBL" id="KAB0681393.1"/>
    </source>
</evidence>
<evidence type="ECO:0000313" key="2">
    <source>
        <dbReference type="Proteomes" id="UP000432089"/>
    </source>
</evidence>
<reference evidence="1 2" key="1">
    <citation type="submission" date="2019-09" db="EMBL/GenBank/DDBJ databases">
        <title>YIM 132180 draft genome.</title>
        <authorList>
            <person name="Zhang K."/>
        </authorList>
    </citation>
    <scope>NUCLEOTIDE SEQUENCE [LARGE SCALE GENOMIC DNA]</scope>
    <source>
        <strain evidence="1 2">YIM 132180</strain>
    </source>
</reference>
<keyword evidence="2" id="KW-1185">Reference proteome</keyword>
<proteinExistence type="predicted"/>
<name>A0A7V7PRJ0_9HYPH</name>